<protein>
    <recommendedName>
        <fullName evidence="5">Serine protease</fullName>
    </recommendedName>
</protein>
<feature type="compositionally biased region" description="Low complexity" evidence="2">
    <location>
        <begin position="116"/>
        <end position="133"/>
    </location>
</feature>
<accession>K3WB07</accession>
<keyword evidence="1" id="KW-0843">Virulence</keyword>
<dbReference type="HOGENOM" id="CLU_036779_2_0_1"/>
<dbReference type="InParanoid" id="K3WB07"/>
<dbReference type="eggNOG" id="ENOG502QQN5">
    <property type="taxonomic scope" value="Eukaryota"/>
</dbReference>
<evidence type="ECO:0000313" key="3">
    <source>
        <dbReference type="EnsemblProtists" id="PYU1_T002148"/>
    </source>
</evidence>
<evidence type="ECO:0000256" key="1">
    <source>
        <dbReference type="ARBA" id="ARBA00023026"/>
    </source>
</evidence>
<dbReference type="SUPFAM" id="SSF50494">
    <property type="entry name" value="Trypsin-like serine proteases"/>
    <property type="match status" value="1"/>
</dbReference>
<dbReference type="PANTHER" id="PTHR36234">
    <property type="entry name" value="LYSYL ENDOPEPTIDASE"/>
    <property type="match status" value="1"/>
</dbReference>
<evidence type="ECO:0000313" key="4">
    <source>
        <dbReference type="Proteomes" id="UP000019132"/>
    </source>
</evidence>
<evidence type="ECO:0000256" key="2">
    <source>
        <dbReference type="SAM" id="MobiDB-lite"/>
    </source>
</evidence>
<reference evidence="4" key="1">
    <citation type="journal article" date="2010" name="Genome Biol.">
        <title>Genome sequence of the necrotrophic plant pathogen Pythium ultimum reveals original pathogenicity mechanisms and effector repertoire.</title>
        <authorList>
            <person name="Levesque C.A."/>
            <person name="Brouwer H."/>
            <person name="Cano L."/>
            <person name="Hamilton J.P."/>
            <person name="Holt C."/>
            <person name="Huitema E."/>
            <person name="Raffaele S."/>
            <person name="Robideau G.P."/>
            <person name="Thines M."/>
            <person name="Win J."/>
            <person name="Zerillo M.M."/>
            <person name="Beakes G.W."/>
            <person name="Boore J.L."/>
            <person name="Busam D."/>
            <person name="Dumas B."/>
            <person name="Ferriera S."/>
            <person name="Fuerstenberg S.I."/>
            <person name="Gachon C.M."/>
            <person name="Gaulin E."/>
            <person name="Govers F."/>
            <person name="Grenville-Briggs L."/>
            <person name="Horner N."/>
            <person name="Hostetler J."/>
            <person name="Jiang R.H."/>
            <person name="Johnson J."/>
            <person name="Krajaejun T."/>
            <person name="Lin H."/>
            <person name="Meijer H.J."/>
            <person name="Moore B."/>
            <person name="Morris P."/>
            <person name="Phuntmart V."/>
            <person name="Puiu D."/>
            <person name="Shetty J."/>
            <person name="Stajich J.E."/>
            <person name="Tripathy S."/>
            <person name="Wawra S."/>
            <person name="van West P."/>
            <person name="Whitty B.R."/>
            <person name="Coutinho P.M."/>
            <person name="Henrissat B."/>
            <person name="Martin F."/>
            <person name="Thomas P.D."/>
            <person name="Tyler B.M."/>
            <person name="De Vries R.P."/>
            <person name="Kamoun S."/>
            <person name="Yandell M."/>
            <person name="Tisserat N."/>
            <person name="Buell C.R."/>
        </authorList>
    </citation>
    <scope>NUCLEOTIDE SEQUENCE</scope>
    <source>
        <strain evidence="4">DAOM:BR144</strain>
    </source>
</reference>
<keyword evidence="4" id="KW-1185">Reference proteome</keyword>
<dbReference type="Pfam" id="PF13365">
    <property type="entry name" value="Trypsin_2"/>
    <property type="match status" value="1"/>
</dbReference>
<reference evidence="3" key="3">
    <citation type="submission" date="2015-02" db="UniProtKB">
        <authorList>
            <consortium name="EnsemblProtists"/>
        </authorList>
    </citation>
    <scope>IDENTIFICATION</scope>
    <source>
        <strain evidence="3">DAOM BR144</strain>
    </source>
</reference>
<dbReference type="PANTHER" id="PTHR36234:SF5">
    <property type="entry name" value="LYSYL ENDOPEPTIDASE"/>
    <property type="match status" value="1"/>
</dbReference>
<dbReference type="InterPro" id="IPR009003">
    <property type="entry name" value="Peptidase_S1_PA"/>
</dbReference>
<sequence length="439" mass="46763">MPRVEAAVGKQVVPLRFGVGCEFSDYSSLRQSVLDATTGSDAPSFRILQDSGLGKGVYVLQFTHFNLPSDDYVLLRAKNVDKNSKDTQVLAGRNTTGSFFSAPIVGEGFILELYQQQQQSSSNAPSPKTSSGSDQSCLGFEVNGVVFAPQEQAEAIQDSNLAIGLPSVIDKQEDASSEQAEKFDEGKESVCGEDESQEAVCFEQSSNSAEQVMYKTSGPVARLMIRKDNNMNVAYCTGFLLGCEGHLITNQHCIRNWLDALNTYIEFYAQTETCGSKACETRGACPGRITAGNATLTAVSTDLDYALIKISSGDGADISTLFAHVGGYLQLRASGPKLQEEIFIPQYPLGQGKRIATTSNGQPGRIESLTAGECGGEDAGYYVDTQEGSSGSPVIAKSDFTVIALHHCGGCLNGGIQSQKLIADLETKGVLPRCAIAST</sequence>
<organism evidence="3 4">
    <name type="scientific">Globisporangium ultimum (strain ATCC 200006 / CBS 805.95 / DAOM BR144)</name>
    <name type="common">Pythium ultimum</name>
    <dbReference type="NCBI Taxonomy" id="431595"/>
    <lineage>
        <taxon>Eukaryota</taxon>
        <taxon>Sar</taxon>
        <taxon>Stramenopiles</taxon>
        <taxon>Oomycota</taxon>
        <taxon>Peronosporomycetes</taxon>
        <taxon>Pythiales</taxon>
        <taxon>Pythiaceae</taxon>
        <taxon>Globisporangium</taxon>
    </lineage>
</organism>
<dbReference type="InterPro" id="IPR043504">
    <property type="entry name" value="Peptidase_S1_PA_chymotrypsin"/>
</dbReference>
<dbReference type="OMA" id="GCKFSNY"/>
<reference evidence="4" key="2">
    <citation type="submission" date="2010-04" db="EMBL/GenBank/DDBJ databases">
        <authorList>
            <person name="Buell R."/>
            <person name="Hamilton J."/>
            <person name="Hostetler J."/>
        </authorList>
    </citation>
    <scope>NUCLEOTIDE SEQUENCE [LARGE SCALE GENOMIC DNA]</scope>
    <source>
        <strain evidence="4">DAOM:BR144</strain>
    </source>
</reference>
<dbReference type="VEuPathDB" id="FungiDB:PYU1_G002146"/>
<name>K3WB07_GLOUD</name>
<evidence type="ECO:0008006" key="5">
    <source>
        <dbReference type="Google" id="ProtNLM"/>
    </source>
</evidence>
<dbReference type="EMBL" id="GL376634">
    <property type="status" value="NOT_ANNOTATED_CDS"/>
    <property type="molecule type" value="Genomic_DNA"/>
</dbReference>
<dbReference type="STRING" id="431595.K3WB07"/>
<dbReference type="AlphaFoldDB" id="K3WB07"/>
<dbReference type="EnsemblProtists" id="PYU1_T002148">
    <property type="protein sequence ID" value="PYU1_T002148"/>
    <property type="gene ID" value="PYU1_G002146"/>
</dbReference>
<feature type="region of interest" description="Disordered" evidence="2">
    <location>
        <begin position="116"/>
        <end position="135"/>
    </location>
</feature>
<proteinExistence type="predicted"/>
<dbReference type="Proteomes" id="UP000019132">
    <property type="component" value="Unassembled WGS sequence"/>
</dbReference>
<dbReference type="Gene3D" id="2.40.10.10">
    <property type="entry name" value="Trypsin-like serine proteases"/>
    <property type="match status" value="2"/>
</dbReference>